<dbReference type="InterPro" id="IPR035919">
    <property type="entry name" value="EAL_sf"/>
</dbReference>
<dbReference type="FunFam" id="3.30.70.270:FF:000001">
    <property type="entry name" value="Diguanylate cyclase domain protein"/>
    <property type="match status" value="1"/>
</dbReference>
<dbReference type="PROSITE" id="PS50113">
    <property type="entry name" value="PAC"/>
    <property type="match status" value="1"/>
</dbReference>
<dbReference type="SUPFAM" id="SSF55785">
    <property type="entry name" value="PYP-like sensor domain (PAS domain)"/>
    <property type="match status" value="1"/>
</dbReference>
<evidence type="ECO:0000259" key="1">
    <source>
        <dbReference type="PROSITE" id="PS50112"/>
    </source>
</evidence>
<dbReference type="OrthoDB" id="9814202at2"/>
<feature type="domain" description="EAL" evidence="3">
    <location>
        <begin position="17"/>
        <end position="267"/>
    </location>
</feature>
<dbReference type="STRING" id="1612308.SAMN05444581_1393"/>
<dbReference type="PANTHER" id="PTHR44757">
    <property type="entry name" value="DIGUANYLATE CYCLASE DGCP"/>
    <property type="match status" value="1"/>
</dbReference>
<dbReference type="Gene3D" id="3.30.70.270">
    <property type="match status" value="1"/>
</dbReference>
<dbReference type="RefSeq" id="WP_091686707.1">
    <property type="nucleotide sequence ID" value="NZ_FOSN01000039.1"/>
</dbReference>
<dbReference type="Proteomes" id="UP000198755">
    <property type="component" value="Unassembled WGS sequence"/>
</dbReference>
<dbReference type="InterPro" id="IPR000014">
    <property type="entry name" value="PAS"/>
</dbReference>
<dbReference type="NCBIfam" id="TIGR00229">
    <property type="entry name" value="sensory_box"/>
    <property type="match status" value="1"/>
</dbReference>
<accession>A0A1I4D5M4</accession>
<dbReference type="PROSITE" id="PS50112">
    <property type="entry name" value="PAS"/>
    <property type="match status" value="1"/>
</dbReference>
<dbReference type="SMART" id="SM00052">
    <property type="entry name" value="EAL"/>
    <property type="match status" value="1"/>
</dbReference>
<evidence type="ECO:0000259" key="2">
    <source>
        <dbReference type="PROSITE" id="PS50113"/>
    </source>
</evidence>
<dbReference type="InterPro" id="IPR029787">
    <property type="entry name" value="Nucleotide_cyclase"/>
</dbReference>
<dbReference type="InterPro" id="IPR000160">
    <property type="entry name" value="GGDEF_dom"/>
</dbReference>
<protein>
    <submittedName>
        <fullName evidence="5">PAS domain S-box-containing protein/diguanylate cyclase (GGDEF) domain-containing protein</fullName>
    </submittedName>
</protein>
<gene>
    <name evidence="5" type="ORF">SAMN05444581_1393</name>
</gene>
<organism evidence="5 6">
    <name type="scientific">Methylocapsa palsarum</name>
    <dbReference type="NCBI Taxonomy" id="1612308"/>
    <lineage>
        <taxon>Bacteria</taxon>
        <taxon>Pseudomonadati</taxon>
        <taxon>Pseudomonadota</taxon>
        <taxon>Alphaproteobacteria</taxon>
        <taxon>Hyphomicrobiales</taxon>
        <taxon>Beijerinckiaceae</taxon>
        <taxon>Methylocapsa</taxon>
    </lineage>
</organism>
<keyword evidence="6" id="KW-1185">Reference proteome</keyword>
<dbReference type="CDD" id="cd01948">
    <property type="entry name" value="EAL"/>
    <property type="match status" value="1"/>
</dbReference>
<dbReference type="Pfam" id="PF00990">
    <property type="entry name" value="GGDEF"/>
    <property type="match status" value="1"/>
</dbReference>
<dbReference type="InterPro" id="IPR000700">
    <property type="entry name" value="PAS-assoc_C"/>
</dbReference>
<dbReference type="InterPro" id="IPR052155">
    <property type="entry name" value="Biofilm_reg_signaling"/>
</dbReference>
<evidence type="ECO:0000259" key="4">
    <source>
        <dbReference type="PROSITE" id="PS50887"/>
    </source>
</evidence>
<dbReference type="EMBL" id="FOSN01000039">
    <property type="protein sequence ID" value="SFK88303.1"/>
    <property type="molecule type" value="Genomic_DNA"/>
</dbReference>
<dbReference type="PANTHER" id="PTHR44757:SF2">
    <property type="entry name" value="BIOFILM ARCHITECTURE MAINTENANCE PROTEIN MBAA"/>
    <property type="match status" value="1"/>
</dbReference>
<evidence type="ECO:0000313" key="6">
    <source>
        <dbReference type="Proteomes" id="UP000198755"/>
    </source>
</evidence>
<feature type="domain" description="PAC" evidence="2">
    <location>
        <begin position="359"/>
        <end position="413"/>
    </location>
</feature>
<dbReference type="CDD" id="cd01949">
    <property type="entry name" value="GGDEF"/>
    <property type="match status" value="1"/>
</dbReference>
<dbReference type="AlphaFoldDB" id="A0A1I4D5M4"/>
<dbReference type="SMART" id="SM00091">
    <property type="entry name" value="PAS"/>
    <property type="match status" value="1"/>
</dbReference>
<sequence length="587" mass="64154">MRLSELPTMPKMDVELRRLMERDLRDAVAKMAFQIRYQPQINIRTRRVTGFEALLRWQHPVWGAVSPDEFIPVAEETGLIGAIGQWVLEQVCVEATTWPADVNVAVNVSPVQFDNGGLPEIVSAALRKAGLNPFRLELEVTESVPLQDNPVTLGTLQAVRDLGVLLALDDFGLGFCSLGYLLRFAFDKIKIDRSFVAEFGKAEVPSAIVRAIIALCGNLGIICTAEGVETEEQLRLLLNENCATAQGWLFGQAVTAEEISALLARTNPGDGPDPGVKRPPPLRDAFFSQIAETANDIIIVTTADLETPGPQIVYVNGAFTRLTGYTADEVIGRSPRILQGPGTSRLTLDSIHAALRSGLPVREKVLNYAKDGARYWLDMRIVPLLNAKGEITHFAAIERDVTMDKRRLDELEFLADRDTLTGIPNRRSFQNVLKTEIECAQARQGASMQGALCLALIDVDHFKKVNDERGHAVGDAVLCGLADRLAEIVRRSDTLGRIGGEEFAVCMPRISLRDAKGIAERLRHAVAAQPFDTQSGPLAVTVSIGVSAFTRGDTLKSLMERADVGMYAAKNSGRDRVRAACPDDVAH</sequence>
<dbReference type="CDD" id="cd00130">
    <property type="entry name" value="PAS"/>
    <property type="match status" value="1"/>
</dbReference>
<dbReference type="InterPro" id="IPR035965">
    <property type="entry name" value="PAS-like_dom_sf"/>
</dbReference>
<dbReference type="Gene3D" id="3.20.20.450">
    <property type="entry name" value="EAL domain"/>
    <property type="match status" value="1"/>
</dbReference>
<feature type="domain" description="GGDEF" evidence="4">
    <location>
        <begin position="450"/>
        <end position="582"/>
    </location>
</feature>
<proteinExistence type="predicted"/>
<dbReference type="Pfam" id="PF00563">
    <property type="entry name" value="EAL"/>
    <property type="match status" value="1"/>
</dbReference>
<dbReference type="InterPro" id="IPR001633">
    <property type="entry name" value="EAL_dom"/>
</dbReference>
<name>A0A1I4D5M4_9HYPH</name>
<dbReference type="Gene3D" id="3.30.450.20">
    <property type="entry name" value="PAS domain"/>
    <property type="match status" value="1"/>
</dbReference>
<dbReference type="Pfam" id="PF13426">
    <property type="entry name" value="PAS_9"/>
    <property type="match status" value="1"/>
</dbReference>
<reference evidence="5 6" key="1">
    <citation type="submission" date="2016-10" db="EMBL/GenBank/DDBJ databases">
        <authorList>
            <person name="de Groot N.N."/>
        </authorList>
    </citation>
    <scope>NUCLEOTIDE SEQUENCE [LARGE SCALE GENOMIC DNA]</scope>
    <source>
        <strain evidence="5 6">NE2</strain>
    </source>
</reference>
<dbReference type="PROSITE" id="PS50883">
    <property type="entry name" value="EAL"/>
    <property type="match status" value="1"/>
</dbReference>
<dbReference type="GO" id="GO:0003824">
    <property type="term" value="F:catalytic activity"/>
    <property type="evidence" value="ECO:0007669"/>
    <property type="project" value="UniProtKB-ARBA"/>
</dbReference>
<dbReference type="NCBIfam" id="TIGR00254">
    <property type="entry name" value="GGDEF"/>
    <property type="match status" value="1"/>
</dbReference>
<evidence type="ECO:0000313" key="5">
    <source>
        <dbReference type="EMBL" id="SFK88303.1"/>
    </source>
</evidence>
<dbReference type="SUPFAM" id="SSF141868">
    <property type="entry name" value="EAL domain-like"/>
    <property type="match status" value="1"/>
</dbReference>
<feature type="domain" description="PAS" evidence="1">
    <location>
        <begin position="283"/>
        <end position="358"/>
    </location>
</feature>
<dbReference type="PROSITE" id="PS50887">
    <property type="entry name" value="GGDEF"/>
    <property type="match status" value="1"/>
</dbReference>
<evidence type="ECO:0000259" key="3">
    <source>
        <dbReference type="PROSITE" id="PS50883"/>
    </source>
</evidence>
<dbReference type="InterPro" id="IPR043128">
    <property type="entry name" value="Rev_trsase/Diguanyl_cyclase"/>
</dbReference>
<dbReference type="SUPFAM" id="SSF55073">
    <property type="entry name" value="Nucleotide cyclase"/>
    <property type="match status" value="1"/>
</dbReference>
<dbReference type="SMART" id="SM00267">
    <property type="entry name" value="GGDEF"/>
    <property type="match status" value="1"/>
</dbReference>